<gene>
    <name evidence="2" type="ORF">US58_C0009G0004</name>
</gene>
<feature type="transmembrane region" description="Helical" evidence="1">
    <location>
        <begin position="20"/>
        <end position="42"/>
    </location>
</feature>
<dbReference type="InterPro" id="IPR007165">
    <property type="entry name" value="Phage_holin_4_2"/>
</dbReference>
<name>A0A0G0JVK1_9BACT</name>
<evidence type="ECO:0000256" key="1">
    <source>
        <dbReference type="SAM" id="Phobius"/>
    </source>
</evidence>
<dbReference type="PANTHER" id="PTHR37309">
    <property type="entry name" value="SLR0284 PROTEIN"/>
    <property type="match status" value="1"/>
</dbReference>
<feature type="transmembrane region" description="Helical" evidence="1">
    <location>
        <begin position="49"/>
        <end position="77"/>
    </location>
</feature>
<reference evidence="2 3" key="1">
    <citation type="journal article" date="2015" name="Nature">
        <title>rRNA introns, odd ribosomes, and small enigmatic genomes across a large radiation of phyla.</title>
        <authorList>
            <person name="Brown C.T."/>
            <person name="Hug L.A."/>
            <person name="Thomas B.C."/>
            <person name="Sharon I."/>
            <person name="Castelle C.J."/>
            <person name="Singh A."/>
            <person name="Wilkins M.J."/>
            <person name="Williams K.H."/>
            <person name="Banfield J.F."/>
        </authorList>
    </citation>
    <scope>NUCLEOTIDE SEQUENCE [LARGE SCALE GENOMIC DNA]</scope>
</reference>
<protein>
    <submittedName>
        <fullName evidence="2">Membrane protein</fullName>
    </submittedName>
</protein>
<dbReference type="Pfam" id="PF04020">
    <property type="entry name" value="Phage_holin_4_2"/>
    <property type="match status" value="1"/>
</dbReference>
<dbReference type="AlphaFoldDB" id="A0A0G0JVK1"/>
<keyword evidence="1" id="KW-1133">Transmembrane helix</keyword>
<organism evidence="2 3">
    <name type="scientific">Candidatus Magasanikbacteria bacterium GW2011_GWA2_37_8</name>
    <dbReference type="NCBI Taxonomy" id="1619036"/>
    <lineage>
        <taxon>Bacteria</taxon>
        <taxon>Candidatus Magasanikiibacteriota</taxon>
    </lineage>
</organism>
<keyword evidence="1" id="KW-0812">Transmembrane</keyword>
<proteinExistence type="predicted"/>
<evidence type="ECO:0000313" key="3">
    <source>
        <dbReference type="Proteomes" id="UP000034333"/>
    </source>
</evidence>
<accession>A0A0G0JVK1</accession>
<dbReference type="Proteomes" id="UP000034333">
    <property type="component" value="Unassembled WGS sequence"/>
</dbReference>
<dbReference type="STRING" id="1619036.US58_C0009G0004"/>
<feature type="transmembrane region" description="Helical" evidence="1">
    <location>
        <begin position="89"/>
        <end position="110"/>
    </location>
</feature>
<keyword evidence="1" id="KW-0472">Membrane</keyword>
<dbReference type="PATRIC" id="fig|1619036.3.peg.276"/>
<dbReference type="EMBL" id="LBTN01000009">
    <property type="protein sequence ID" value="KKQ40934.1"/>
    <property type="molecule type" value="Genomic_DNA"/>
</dbReference>
<sequence length="113" mass="12492">MRLLLRWLISAVTLMLIAYYLPGIVVASFYAALVAALILGLLNALVRPILLLLTLPVNIITLGLFTFVVNALVFWLAATIAKGFYVDGFWPAFWGALIMWLVGWVVSGLLKKN</sequence>
<evidence type="ECO:0000313" key="2">
    <source>
        <dbReference type="EMBL" id="KKQ40934.1"/>
    </source>
</evidence>
<dbReference type="PANTHER" id="PTHR37309:SF1">
    <property type="entry name" value="SLR0284 PROTEIN"/>
    <property type="match status" value="1"/>
</dbReference>
<comment type="caution">
    <text evidence="2">The sequence shown here is derived from an EMBL/GenBank/DDBJ whole genome shotgun (WGS) entry which is preliminary data.</text>
</comment>